<dbReference type="Proteomes" id="UP001295469">
    <property type="component" value="Chromosome C02"/>
</dbReference>
<reference evidence="2 3" key="1">
    <citation type="journal article" date="2014" name="Science">
        <title>Plant genetics. Early allopolyploid evolution in the post-Neolithic Brassica napus oilseed genome.</title>
        <authorList>
            <person name="Chalhoub B."/>
            <person name="Denoeud F."/>
            <person name="Liu S."/>
            <person name="Parkin I.A."/>
            <person name="Tang H."/>
            <person name="Wang X."/>
            <person name="Chiquet J."/>
            <person name="Belcram H."/>
            <person name="Tong C."/>
            <person name="Samans B."/>
            <person name="Correa M."/>
            <person name="Da Silva C."/>
            <person name="Just J."/>
            <person name="Falentin C."/>
            <person name="Koh C.S."/>
            <person name="Le Clainche I."/>
            <person name="Bernard M."/>
            <person name="Bento P."/>
            <person name="Noel B."/>
            <person name="Labadie K."/>
            <person name="Alberti A."/>
            <person name="Charles M."/>
            <person name="Arnaud D."/>
            <person name="Guo H."/>
            <person name="Daviaud C."/>
            <person name="Alamery S."/>
            <person name="Jabbari K."/>
            <person name="Zhao M."/>
            <person name="Edger P.P."/>
            <person name="Chelaifa H."/>
            <person name="Tack D."/>
            <person name="Lassalle G."/>
            <person name="Mestiri I."/>
            <person name="Schnel N."/>
            <person name="Le Paslier M.C."/>
            <person name="Fan G."/>
            <person name="Renault V."/>
            <person name="Bayer P.E."/>
            <person name="Golicz A.A."/>
            <person name="Manoli S."/>
            <person name="Lee T.H."/>
            <person name="Thi V.H."/>
            <person name="Chalabi S."/>
            <person name="Hu Q."/>
            <person name="Fan C."/>
            <person name="Tollenaere R."/>
            <person name="Lu Y."/>
            <person name="Battail C."/>
            <person name="Shen J."/>
            <person name="Sidebottom C.H."/>
            <person name="Wang X."/>
            <person name="Canaguier A."/>
            <person name="Chauveau A."/>
            <person name="Berard A."/>
            <person name="Deniot G."/>
            <person name="Guan M."/>
            <person name="Liu Z."/>
            <person name="Sun F."/>
            <person name="Lim Y.P."/>
            <person name="Lyons E."/>
            <person name="Town C.D."/>
            <person name="Bancroft I."/>
            <person name="Wang X."/>
            <person name="Meng J."/>
            <person name="Ma J."/>
            <person name="Pires J.C."/>
            <person name="King G.J."/>
            <person name="Brunel D."/>
            <person name="Delourme R."/>
            <person name="Renard M."/>
            <person name="Aury J.M."/>
            <person name="Adams K.L."/>
            <person name="Batley J."/>
            <person name="Snowdon R.J."/>
            <person name="Tost J."/>
            <person name="Edwards D."/>
            <person name="Zhou Y."/>
            <person name="Hua W."/>
            <person name="Sharpe A.G."/>
            <person name="Paterson A.H."/>
            <person name="Guan C."/>
            <person name="Wincker P."/>
        </authorList>
    </citation>
    <scope>NUCLEOTIDE SEQUENCE [LARGE SCALE GENOMIC DNA]</scope>
    <source>
        <strain evidence="3">cv. Darmor-bzh</strain>
    </source>
</reference>
<dbReference type="STRING" id="3708.A0A078IP19"/>
<reference evidence="1" key="3">
    <citation type="submission" date="2021-01" db="EMBL/GenBank/DDBJ databases">
        <authorList>
            <consortium name="Genoscope - CEA"/>
            <person name="William W."/>
        </authorList>
    </citation>
    <scope>NUCLEOTIDE SEQUENCE</scope>
</reference>
<accession>A0A078IP19</accession>
<dbReference type="Gramene" id="CDY52795">
    <property type="protein sequence ID" value="CDY52795"/>
    <property type="gene ID" value="GSBRNA2T00007859001"/>
</dbReference>
<evidence type="ECO:0000313" key="2">
    <source>
        <dbReference type="EMBL" id="CDY52795.1"/>
    </source>
</evidence>
<keyword evidence="3" id="KW-1185">Reference proteome</keyword>
<dbReference type="EMBL" id="LK033131">
    <property type="protein sequence ID" value="CDY52795.1"/>
    <property type="molecule type" value="Genomic_DNA"/>
</dbReference>
<dbReference type="Proteomes" id="UP000028999">
    <property type="component" value="Unassembled WGS sequence"/>
</dbReference>
<reference evidence="2" key="2">
    <citation type="submission" date="2014-06" db="EMBL/GenBank/DDBJ databases">
        <authorList>
            <person name="Genoscope - CEA"/>
        </authorList>
    </citation>
    <scope>NUCLEOTIDE SEQUENCE</scope>
</reference>
<evidence type="ECO:0000313" key="3">
    <source>
        <dbReference type="Proteomes" id="UP000028999"/>
    </source>
</evidence>
<protein>
    <submittedName>
        <fullName evidence="1">(rape) hypothetical protein</fullName>
    </submittedName>
    <submittedName>
        <fullName evidence="2">BnaC02g44550D protein</fullName>
    </submittedName>
</protein>
<gene>
    <name evidence="2" type="primary">BnaC02g44550D</name>
    <name evidence="1" type="ORF">DARMORV10_C02P17540.1</name>
    <name evidence="2" type="ORF">GSBRNA2T00007859001</name>
</gene>
<sequence>MNILKKFDKITGKQILPIYLKVVESSYFNSSDKVTRKYHFIILSLI</sequence>
<dbReference type="PaxDb" id="3708-A0A078IP19"/>
<dbReference type="EMBL" id="HG994366">
    <property type="protein sequence ID" value="CAF1896419.1"/>
    <property type="molecule type" value="Genomic_DNA"/>
</dbReference>
<evidence type="ECO:0000313" key="1">
    <source>
        <dbReference type="EMBL" id="CAF1896419.1"/>
    </source>
</evidence>
<dbReference type="AlphaFoldDB" id="A0A078IP19"/>
<proteinExistence type="predicted"/>
<name>A0A078IP19_BRANA</name>
<organism evidence="2 3">
    <name type="scientific">Brassica napus</name>
    <name type="common">Rape</name>
    <dbReference type="NCBI Taxonomy" id="3708"/>
    <lineage>
        <taxon>Eukaryota</taxon>
        <taxon>Viridiplantae</taxon>
        <taxon>Streptophyta</taxon>
        <taxon>Embryophyta</taxon>
        <taxon>Tracheophyta</taxon>
        <taxon>Spermatophyta</taxon>
        <taxon>Magnoliopsida</taxon>
        <taxon>eudicotyledons</taxon>
        <taxon>Gunneridae</taxon>
        <taxon>Pentapetalae</taxon>
        <taxon>rosids</taxon>
        <taxon>malvids</taxon>
        <taxon>Brassicales</taxon>
        <taxon>Brassicaceae</taxon>
        <taxon>Brassiceae</taxon>
        <taxon>Brassica</taxon>
    </lineage>
</organism>